<comment type="caution">
    <text evidence="7">The sequence shown here is derived from an EMBL/GenBank/DDBJ whole genome shotgun (WGS) entry which is preliminary data.</text>
</comment>
<dbReference type="Pfam" id="PF01694">
    <property type="entry name" value="Rhomboid"/>
    <property type="match status" value="1"/>
</dbReference>
<feature type="transmembrane region" description="Helical" evidence="5">
    <location>
        <begin position="156"/>
        <end position="183"/>
    </location>
</feature>
<dbReference type="InterPro" id="IPR035952">
    <property type="entry name" value="Rhomboid-like_sf"/>
</dbReference>
<evidence type="ECO:0000313" key="7">
    <source>
        <dbReference type="EMBL" id="MBW8269626.1"/>
    </source>
</evidence>
<keyword evidence="3 5" id="KW-1133">Transmembrane helix</keyword>
<dbReference type="EMBL" id="JAHZUY010000018">
    <property type="protein sequence ID" value="MBW8269626.1"/>
    <property type="molecule type" value="Genomic_DNA"/>
</dbReference>
<evidence type="ECO:0000313" key="8">
    <source>
        <dbReference type="Proteomes" id="UP001519924"/>
    </source>
</evidence>
<feature type="transmembrane region" description="Helical" evidence="5">
    <location>
        <begin position="108"/>
        <end position="126"/>
    </location>
</feature>
<dbReference type="GO" id="GO:0008233">
    <property type="term" value="F:peptidase activity"/>
    <property type="evidence" value="ECO:0007669"/>
    <property type="project" value="UniProtKB-KW"/>
</dbReference>
<keyword evidence="7" id="KW-0645">Protease</keyword>
<evidence type="ECO:0000256" key="4">
    <source>
        <dbReference type="ARBA" id="ARBA00023136"/>
    </source>
</evidence>
<keyword evidence="7" id="KW-0378">Hydrolase</keyword>
<dbReference type="InterPro" id="IPR050925">
    <property type="entry name" value="Rhomboid_protease_S54"/>
</dbReference>
<name>A0ABS7F1X7_9PROT</name>
<accession>A0ABS7F1X7</accession>
<evidence type="ECO:0000256" key="3">
    <source>
        <dbReference type="ARBA" id="ARBA00022989"/>
    </source>
</evidence>
<dbReference type="GO" id="GO:0006508">
    <property type="term" value="P:proteolysis"/>
    <property type="evidence" value="ECO:0007669"/>
    <property type="project" value="UniProtKB-KW"/>
</dbReference>
<evidence type="ECO:0000256" key="5">
    <source>
        <dbReference type="SAM" id="Phobius"/>
    </source>
</evidence>
<organism evidence="7 8">
    <name type="scientific">Caldovatus aquaticus</name>
    <dbReference type="NCBI Taxonomy" id="2865671"/>
    <lineage>
        <taxon>Bacteria</taxon>
        <taxon>Pseudomonadati</taxon>
        <taxon>Pseudomonadota</taxon>
        <taxon>Alphaproteobacteria</taxon>
        <taxon>Acetobacterales</taxon>
        <taxon>Roseomonadaceae</taxon>
        <taxon>Caldovatus</taxon>
    </lineage>
</organism>
<evidence type="ECO:0000256" key="1">
    <source>
        <dbReference type="ARBA" id="ARBA00004141"/>
    </source>
</evidence>
<feature type="transmembrane region" description="Helical" evidence="5">
    <location>
        <begin position="203"/>
        <end position="220"/>
    </location>
</feature>
<protein>
    <submittedName>
        <fullName evidence="7">Rhomboid family intramembrane serine protease</fullName>
    </submittedName>
</protein>
<sequence length="245" mass="26512">MIPVRDSVPVRAPPFVTWALIGLCVAVFLFQVSLPPRAAEAFVRRYGLVPARYADPAWALAAGLPPDDWLPFLTHMFLHGGWAHLLLNMWTLWLFGAAVEDRLGHLRYLAFYLACGLAAGLAHAWVNAASTVPALGASGAIAGVLGAYARLFPRAWIILLVPVLFVPVFFAVPAMTYVAVWFALQLLQGTAAALLPGESGVAWWAHIGGFLAGWALVPLLRRPRPARRPLYADEGVLGFGPCGQR</sequence>
<evidence type="ECO:0000259" key="6">
    <source>
        <dbReference type="Pfam" id="PF01694"/>
    </source>
</evidence>
<reference evidence="7 8" key="1">
    <citation type="submission" date="2021-08" db="EMBL/GenBank/DDBJ databases">
        <title>Caldovatus sediminis gen. nov., sp. nov., a moderately thermophilic bacterium isolated from a hot spring.</title>
        <authorList>
            <person name="Hu C.-J."/>
            <person name="Li W.-J."/>
            <person name="Xian W.-D."/>
        </authorList>
    </citation>
    <scope>NUCLEOTIDE SEQUENCE [LARGE SCALE GENOMIC DNA]</scope>
    <source>
        <strain evidence="7 8">SYSU G05006</strain>
    </source>
</reference>
<dbReference type="InterPro" id="IPR022764">
    <property type="entry name" value="Peptidase_S54_rhomboid_dom"/>
</dbReference>
<comment type="subcellular location">
    <subcellularLocation>
        <location evidence="1">Membrane</location>
        <topology evidence="1">Multi-pass membrane protein</topology>
    </subcellularLocation>
</comment>
<evidence type="ECO:0000256" key="2">
    <source>
        <dbReference type="ARBA" id="ARBA00022692"/>
    </source>
</evidence>
<dbReference type="Gene3D" id="1.20.1540.10">
    <property type="entry name" value="Rhomboid-like"/>
    <property type="match status" value="1"/>
</dbReference>
<dbReference type="SUPFAM" id="SSF144091">
    <property type="entry name" value="Rhomboid-like"/>
    <property type="match status" value="1"/>
</dbReference>
<dbReference type="RefSeq" id="WP_220117379.1">
    <property type="nucleotide sequence ID" value="NZ_JAHZUY010000018.1"/>
</dbReference>
<keyword evidence="4 5" id="KW-0472">Membrane</keyword>
<feature type="transmembrane region" description="Helical" evidence="5">
    <location>
        <begin position="132"/>
        <end position="149"/>
    </location>
</feature>
<dbReference type="Proteomes" id="UP001519924">
    <property type="component" value="Unassembled WGS sequence"/>
</dbReference>
<keyword evidence="2 5" id="KW-0812">Transmembrane</keyword>
<proteinExistence type="predicted"/>
<feature type="transmembrane region" description="Helical" evidence="5">
    <location>
        <begin position="15"/>
        <end position="34"/>
    </location>
</feature>
<dbReference type="PANTHER" id="PTHR43731:SF26">
    <property type="entry name" value="RHOMBOID-LIKE PROTEIN 10, CHLOROPLASTIC"/>
    <property type="match status" value="1"/>
</dbReference>
<feature type="domain" description="Peptidase S54 rhomboid" evidence="6">
    <location>
        <begin position="68"/>
        <end position="221"/>
    </location>
</feature>
<keyword evidence="8" id="KW-1185">Reference proteome</keyword>
<feature type="transmembrane region" description="Helical" evidence="5">
    <location>
        <begin position="76"/>
        <end position="96"/>
    </location>
</feature>
<gene>
    <name evidence="7" type="ORF">K1J50_09015</name>
</gene>
<dbReference type="PANTHER" id="PTHR43731">
    <property type="entry name" value="RHOMBOID PROTEASE"/>
    <property type="match status" value="1"/>
</dbReference>